<protein>
    <recommendedName>
        <fullName evidence="4">Lipoprotein</fullName>
    </recommendedName>
</protein>
<feature type="compositionally biased region" description="Low complexity" evidence="1">
    <location>
        <begin position="71"/>
        <end position="96"/>
    </location>
</feature>
<dbReference type="InterPro" id="IPR031841">
    <property type="entry name" value="Endopep_inhib"/>
</dbReference>
<gene>
    <name evidence="2" type="ORF">bsdE14_33380</name>
</gene>
<dbReference type="InterPro" id="IPR053749">
    <property type="entry name" value="TA_system-associated_sf"/>
</dbReference>
<name>A0ABQ5N9N3_9CLOT</name>
<evidence type="ECO:0000313" key="3">
    <source>
        <dbReference type="Proteomes" id="UP001208567"/>
    </source>
</evidence>
<dbReference type="EMBL" id="BRXR01000001">
    <property type="protein sequence ID" value="GLC31928.1"/>
    <property type="molecule type" value="Genomic_DNA"/>
</dbReference>
<feature type="region of interest" description="Disordered" evidence="1">
    <location>
        <begin position="50"/>
        <end position="102"/>
    </location>
</feature>
<sequence>MISKYKKASLIGSITAVILTFGIGCTSLTNSKNVPLSTFKSSAIENSANQLTPNNTLSSPNNEADNNSFLTSNNSKSSEKNTVTNSNSTPGSSSTNIKNNTDDIPAITDEQILELLSNGNTSIRGIEKIKDKYNYPEIEMNDHFYSKLPKEICDDSSLNAFLNKEISLDKFFTDDFKAKLKSSIIVINNHIYYLIEGQAGLNIDITGGKITSKKISRSSIYIEFTADTIGLKEPAKREALLKYENGKWLIDKFDNWGIEAVRFK</sequence>
<dbReference type="PROSITE" id="PS51257">
    <property type="entry name" value="PROKAR_LIPOPROTEIN"/>
    <property type="match status" value="1"/>
</dbReference>
<organism evidence="2 3">
    <name type="scientific">Clostridium omnivorum</name>
    <dbReference type="NCBI Taxonomy" id="1604902"/>
    <lineage>
        <taxon>Bacteria</taxon>
        <taxon>Bacillati</taxon>
        <taxon>Bacillota</taxon>
        <taxon>Clostridia</taxon>
        <taxon>Eubacteriales</taxon>
        <taxon>Clostridiaceae</taxon>
        <taxon>Clostridium</taxon>
    </lineage>
</organism>
<dbReference type="Proteomes" id="UP001208567">
    <property type="component" value="Unassembled WGS sequence"/>
</dbReference>
<dbReference type="Pfam" id="PF16800">
    <property type="entry name" value="Endopep_inhib"/>
    <property type="match status" value="1"/>
</dbReference>
<accession>A0ABQ5N9N3</accession>
<proteinExistence type="predicted"/>
<evidence type="ECO:0000313" key="2">
    <source>
        <dbReference type="EMBL" id="GLC31928.1"/>
    </source>
</evidence>
<reference evidence="2 3" key="1">
    <citation type="journal article" date="2024" name="Int. J. Syst. Evol. Microbiol.">
        <title>Clostridium omnivorum sp. nov., isolated from anoxic soil under the treatment of reductive soil disinfestation.</title>
        <authorList>
            <person name="Ueki A."/>
            <person name="Tonouchi A."/>
            <person name="Kaku N."/>
            <person name="Honma S."/>
            <person name="Ueki K."/>
        </authorList>
    </citation>
    <scope>NUCLEOTIDE SEQUENCE [LARGE SCALE GENOMIC DNA]</scope>
    <source>
        <strain evidence="2 3">E14</strain>
    </source>
</reference>
<evidence type="ECO:0008006" key="4">
    <source>
        <dbReference type="Google" id="ProtNLM"/>
    </source>
</evidence>
<comment type="caution">
    <text evidence="2">The sequence shown here is derived from an EMBL/GenBank/DDBJ whole genome shotgun (WGS) entry which is preliminary data.</text>
</comment>
<dbReference type="Gene3D" id="3.10.450.420">
    <property type="match status" value="1"/>
</dbReference>
<keyword evidence="3" id="KW-1185">Reference proteome</keyword>
<feature type="compositionally biased region" description="Polar residues" evidence="1">
    <location>
        <begin position="50"/>
        <end position="70"/>
    </location>
</feature>
<evidence type="ECO:0000256" key="1">
    <source>
        <dbReference type="SAM" id="MobiDB-lite"/>
    </source>
</evidence>